<reference evidence="1" key="1">
    <citation type="journal article" date="2013" name="Environ. Microbiol.">
        <title>Microbiota from the distal guts of lean and obese adolescents exhibit partial functional redundancy besides clear differences in community structure.</title>
        <authorList>
            <person name="Ferrer M."/>
            <person name="Ruiz A."/>
            <person name="Lanza F."/>
            <person name="Haange S.B."/>
            <person name="Oberbach A."/>
            <person name="Till H."/>
            <person name="Bargiela R."/>
            <person name="Campoy C."/>
            <person name="Segura M.T."/>
            <person name="Richter M."/>
            <person name="von Bergen M."/>
            <person name="Seifert J."/>
            <person name="Suarez A."/>
        </authorList>
    </citation>
    <scope>NUCLEOTIDE SEQUENCE</scope>
</reference>
<keyword evidence="1" id="KW-0808">Transferase</keyword>
<dbReference type="GO" id="GO:0032259">
    <property type="term" value="P:methylation"/>
    <property type="evidence" value="ECO:0007669"/>
    <property type="project" value="UniProtKB-KW"/>
</dbReference>
<dbReference type="Gene3D" id="3.40.50.150">
    <property type="entry name" value="Vaccinia Virus protein VP39"/>
    <property type="match status" value="1"/>
</dbReference>
<accession>K1TUA6</accession>
<dbReference type="AlphaFoldDB" id="K1TUA6"/>
<feature type="non-terminal residue" evidence="1">
    <location>
        <position position="61"/>
    </location>
</feature>
<sequence length="61" mass="7064">MDINDVALERCREKIDFDYEPATGKVYIKKGDARNLEFIPDESIDLICTHPPYANIIKYSD</sequence>
<dbReference type="EMBL" id="AJWZ01002865">
    <property type="protein sequence ID" value="EKC69790.1"/>
    <property type="molecule type" value="Genomic_DNA"/>
</dbReference>
<dbReference type="InterPro" id="IPR029063">
    <property type="entry name" value="SAM-dependent_MTases_sf"/>
</dbReference>
<comment type="caution">
    <text evidence="1">The sequence shown here is derived from an EMBL/GenBank/DDBJ whole genome shotgun (WGS) entry which is preliminary data.</text>
</comment>
<protein>
    <submittedName>
        <fullName evidence="1">DNA methylase</fullName>
    </submittedName>
</protein>
<dbReference type="GO" id="GO:0008168">
    <property type="term" value="F:methyltransferase activity"/>
    <property type="evidence" value="ECO:0007669"/>
    <property type="project" value="UniProtKB-KW"/>
</dbReference>
<name>K1TUA6_9ZZZZ</name>
<dbReference type="SUPFAM" id="SSF53335">
    <property type="entry name" value="S-adenosyl-L-methionine-dependent methyltransferases"/>
    <property type="match status" value="1"/>
</dbReference>
<gene>
    <name evidence="1" type="ORF">OBE_04234</name>
</gene>
<keyword evidence="1" id="KW-0489">Methyltransferase</keyword>
<organism evidence="1">
    <name type="scientific">human gut metagenome</name>
    <dbReference type="NCBI Taxonomy" id="408170"/>
    <lineage>
        <taxon>unclassified sequences</taxon>
        <taxon>metagenomes</taxon>
        <taxon>organismal metagenomes</taxon>
    </lineage>
</organism>
<proteinExistence type="predicted"/>
<evidence type="ECO:0000313" key="1">
    <source>
        <dbReference type="EMBL" id="EKC69790.1"/>
    </source>
</evidence>